<feature type="transmembrane region" description="Helical" evidence="6">
    <location>
        <begin position="315"/>
        <end position="334"/>
    </location>
</feature>
<dbReference type="InterPro" id="IPR020846">
    <property type="entry name" value="MFS_dom"/>
</dbReference>
<feature type="domain" description="Major facilitator superfamily (MFS) profile" evidence="7">
    <location>
        <begin position="205"/>
        <end position="429"/>
    </location>
</feature>
<organism evidence="8 9">
    <name type="scientific">Kribbella sancticallisti</name>
    <dbReference type="NCBI Taxonomy" id="460087"/>
    <lineage>
        <taxon>Bacteria</taxon>
        <taxon>Bacillati</taxon>
        <taxon>Actinomycetota</taxon>
        <taxon>Actinomycetes</taxon>
        <taxon>Propionibacteriales</taxon>
        <taxon>Kribbellaceae</taxon>
        <taxon>Kribbella</taxon>
    </lineage>
</organism>
<evidence type="ECO:0000313" key="8">
    <source>
        <dbReference type="EMBL" id="GAA1593814.1"/>
    </source>
</evidence>
<dbReference type="PANTHER" id="PTHR23528:SF1">
    <property type="entry name" value="MAJOR FACILITATOR SUPERFAMILY (MFS) PROFILE DOMAIN-CONTAINING PROTEIN"/>
    <property type="match status" value="1"/>
</dbReference>
<keyword evidence="9" id="KW-1185">Reference proteome</keyword>
<sequence length="429" mass="45083">MAPIADQSTTTLHPSAPRATPEPPGALSEPTTPVPRRWTTAVVLANVGVFAAFLGPIQILLAKQSEAIAPGNKEFVFGLVTGAGAAVSVIANPLFGAISDRTNSRFGRRVPWVLGGAVGGTIGLLVLAGAHAVAWMLLGWCLVQLFCNALLAAITAAVPDRVPRLQRGTVGGWVALAQTLGALVGVGLATAARGITAGFIACAVFLLLSVIPYLLTSNDQRLTESPPLIWREFLAGFWISPRRFPDFGWAWLTRFLLNLGNALGTLYLFFFLQDAVEYGDPDTGVLILTAIYSLCVILTAVSSGSWSDRLGRRKVFVTWSGVVMAAGALILAIWPTWTAALIGAVILGIGFGVYLSVDFALLTEVLPSARDRAKDLGMINIANSLPQVIAPAIAAPVVRLLGGYPVLYALAAAVTLLGAVLVRNIRSVA</sequence>
<feature type="compositionally biased region" description="Polar residues" evidence="5">
    <location>
        <begin position="1"/>
        <end position="13"/>
    </location>
</feature>
<reference evidence="8 9" key="1">
    <citation type="journal article" date="2019" name="Int. J. Syst. Evol. Microbiol.">
        <title>The Global Catalogue of Microorganisms (GCM) 10K type strain sequencing project: providing services to taxonomists for standard genome sequencing and annotation.</title>
        <authorList>
            <consortium name="The Broad Institute Genomics Platform"/>
            <consortium name="The Broad Institute Genome Sequencing Center for Infectious Disease"/>
            <person name="Wu L."/>
            <person name="Ma J."/>
        </authorList>
    </citation>
    <scope>NUCLEOTIDE SEQUENCE [LARGE SCALE GENOMIC DNA]</scope>
    <source>
        <strain evidence="8 9">JCM 14969</strain>
    </source>
</reference>
<feature type="region of interest" description="Disordered" evidence="5">
    <location>
        <begin position="1"/>
        <end position="33"/>
    </location>
</feature>
<dbReference type="Gene3D" id="1.20.1250.20">
    <property type="entry name" value="MFS general substrate transporter like domains"/>
    <property type="match status" value="2"/>
</dbReference>
<evidence type="ECO:0000313" key="9">
    <source>
        <dbReference type="Proteomes" id="UP001500393"/>
    </source>
</evidence>
<feature type="transmembrane region" description="Helical" evidence="6">
    <location>
        <begin position="251"/>
        <end position="272"/>
    </location>
</feature>
<comment type="subcellular location">
    <subcellularLocation>
        <location evidence="1">Cell membrane</location>
        <topology evidence="1">Multi-pass membrane protein</topology>
    </subcellularLocation>
</comment>
<feature type="transmembrane region" description="Helical" evidence="6">
    <location>
        <begin position="170"/>
        <end position="189"/>
    </location>
</feature>
<dbReference type="InterPro" id="IPR011701">
    <property type="entry name" value="MFS"/>
</dbReference>
<dbReference type="Proteomes" id="UP001500393">
    <property type="component" value="Unassembled WGS sequence"/>
</dbReference>
<proteinExistence type="predicted"/>
<name>A0ABN2E2H1_9ACTN</name>
<feature type="transmembrane region" description="Helical" evidence="6">
    <location>
        <begin position="195"/>
        <end position="215"/>
    </location>
</feature>
<feature type="transmembrane region" description="Helical" evidence="6">
    <location>
        <begin position="284"/>
        <end position="303"/>
    </location>
</feature>
<keyword evidence="2 6" id="KW-0812">Transmembrane</keyword>
<evidence type="ECO:0000259" key="7">
    <source>
        <dbReference type="PROSITE" id="PS50850"/>
    </source>
</evidence>
<feature type="transmembrane region" description="Helical" evidence="6">
    <location>
        <begin position="110"/>
        <end position="131"/>
    </location>
</feature>
<evidence type="ECO:0000256" key="6">
    <source>
        <dbReference type="SAM" id="Phobius"/>
    </source>
</evidence>
<keyword evidence="4 6" id="KW-0472">Membrane</keyword>
<dbReference type="SUPFAM" id="SSF103473">
    <property type="entry name" value="MFS general substrate transporter"/>
    <property type="match status" value="1"/>
</dbReference>
<dbReference type="RefSeq" id="WP_344218840.1">
    <property type="nucleotide sequence ID" value="NZ_BAAAOS010000041.1"/>
</dbReference>
<evidence type="ECO:0000256" key="3">
    <source>
        <dbReference type="ARBA" id="ARBA00022989"/>
    </source>
</evidence>
<feature type="transmembrane region" description="Helical" evidence="6">
    <location>
        <begin position="75"/>
        <end position="98"/>
    </location>
</feature>
<dbReference type="EMBL" id="BAAAOS010000041">
    <property type="protein sequence ID" value="GAA1593814.1"/>
    <property type="molecule type" value="Genomic_DNA"/>
</dbReference>
<feature type="transmembrane region" description="Helical" evidence="6">
    <location>
        <begin position="137"/>
        <end position="158"/>
    </location>
</feature>
<keyword evidence="3 6" id="KW-1133">Transmembrane helix</keyword>
<feature type="transmembrane region" description="Helical" evidence="6">
    <location>
        <begin position="41"/>
        <end position="63"/>
    </location>
</feature>
<comment type="caution">
    <text evidence="8">The sequence shown here is derived from an EMBL/GenBank/DDBJ whole genome shotgun (WGS) entry which is preliminary data.</text>
</comment>
<gene>
    <name evidence="8" type="ORF">GCM10009789_54870</name>
</gene>
<feature type="transmembrane region" description="Helical" evidence="6">
    <location>
        <begin position="378"/>
        <end position="398"/>
    </location>
</feature>
<dbReference type="PANTHER" id="PTHR23528">
    <property type="match status" value="1"/>
</dbReference>
<protein>
    <submittedName>
        <fullName evidence="8">MFS transporter</fullName>
    </submittedName>
</protein>
<evidence type="ECO:0000256" key="1">
    <source>
        <dbReference type="ARBA" id="ARBA00004651"/>
    </source>
</evidence>
<evidence type="ECO:0000256" key="2">
    <source>
        <dbReference type="ARBA" id="ARBA00022692"/>
    </source>
</evidence>
<feature type="transmembrane region" description="Helical" evidence="6">
    <location>
        <begin position="404"/>
        <end position="422"/>
    </location>
</feature>
<dbReference type="PROSITE" id="PS50850">
    <property type="entry name" value="MFS"/>
    <property type="match status" value="1"/>
</dbReference>
<evidence type="ECO:0000256" key="5">
    <source>
        <dbReference type="SAM" id="MobiDB-lite"/>
    </source>
</evidence>
<feature type="transmembrane region" description="Helical" evidence="6">
    <location>
        <begin position="340"/>
        <end position="366"/>
    </location>
</feature>
<dbReference type="Pfam" id="PF07690">
    <property type="entry name" value="MFS_1"/>
    <property type="match status" value="1"/>
</dbReference>
<evidence type="ECO:0000256" key="4">
    <source>
        <dbReference type="ARBA" id="ARBA00023136"/>
    </source>
</evidence>
<accession>A0ABN2E2H1</accession>
<dbReference type="InterPro" id="IPR036259">
    <property type="entry name" value="MFS_trans_sf"/>
</dbReference>